<dbReference type="InterPro" id="IPR000801">
    <property type="entry name" value="Esterase-like"/>
</dbReference>
<dbReference type="Pfam" id="PF00756">
    <property type="entry name" value="Esterase"/>
    <property type="match status" value="1"/>
</dbReference>
<dbReference type="PANTHER" id="PTHR48098">
    <property type="entry name" value="ENTEROCHELIN ESTERASE-RELATED"/>
    <property type="match status" value="1"/>
</dbReference>
<feature type="chain" id="PRO_5002554747" evidence="2">
    <location>
        <begin position="42"/>
        <end position="647"/>
    </location>
</feature>
<dbReference type="PANTHER" id="PTHR48098:SF1">
    <property type="entry name" value="DIACYLGLYCEROL ACYLTRANSFERASE_MYCOLYLTRANSFERASE AG85A"/>
    <property type="match status" value="1"/>
</dbReference>
<feature type="signal peptide" evidence="2">
    <location>
        <begin position="1"/>
        <end position="41"/>
    </location>
</feature>
<dbReference type="STRING" id="136857.CTEST_12380"/>
<name>A0A0G3HFG1_9CORY</name>
<reference evidence="4" key="2">
    <citation type="submission" date="2015-05" db="EMBL/GenBank/DDBJ databases">
        <title>Complete genome sequence of Corynebacterium testudinoris DSM 44614, recovered from necrotic lesions in the mouth of a tortoise.</title>
        <authorList>
            <person name="Ruckert C."/>
            <person name="Albersmeier A."/>
            <person name="Winkler A."/>
            <person name="Tauch A."/>
        </authorList>
    </citation>
    <scope>NUCLEOTIDE SEQUENCE [LARGE SCALE GENOMIC DNA]</scope>
    <source>
        <strain evidence="4">DSM 44614</strain>
    </source>
</reference>
<reference evidence="3 4" key="1">
    <citation type="journal article" date="2015" name="Genome Announc.">
        <title>Complete Genome Sequence of the Type Strain Corynebacterium testudinoris DSM 44614, Recovered from Necrotic Lesions in the Mouth of a Tortoise.</title>
        <authorList>
            <person name="Ruckert C."/>
            <person name="Kriete M."/>
            <person name="Jaenicke S."/>
            <person name="Winkler A."/>
            <person name="Tauch A."/>
        </authorList>
    </citation>
    <scope>NUCLEOTIDE SEQUENCE [LARGE SCALE GENOMIC DNA]</scope>
    <source>
        <strain evidence="3 4">DSM 44614</strain>
    </source>
</reference>
<dbReference type="KEGG" id="cted:CTEST_12380"/>
<keyword evidence="2" id="KW-0732">Signal</keyword>
<evidence type="ECO:0000256" key="1">
    <source>
        <dbReference type="SAM" id="MobiDB-lite"/>
    </source>
</evidence>
<gene>
    <name evidence="3" type="primary">csp1</name>
    <name evidence="3" type="ORF">CTEST_12380</name>
</gene>
<dbReference type="Proteomes" id="UP000035540">
    <property type="component" value="Chromosome"/>
</dbReference>
<dbReference type="OrthoDB" id="4527292at2"/>
<evidence type="ECO:0000256" key="2">
    <source>
        <dbReference type="SAM" id="SignalP"/>
    </source>
</evidence>
<sequence>MRDTASRSPQRVGRFRHACLAAAVIPTTVALGLSLAPVANAQSSGSSLSDQIRPSDPPARTPISTEYPSIDNLPAGVSVNRVEWLSDRRLAIFIDSAAMPGEPIQVQMLLARDWHSSPNRDFPEVWALDGLRAREDESGWTIETNIEQFYADKNVNVILPVGGESSFYSDWQQPNNGKNYQWETFLTKELVPILDNGFRSTKQRAVFGLSMGGTAAMNLAQRHPYLFSFVGSFSGYLDTTSSGMQAAITAAQRDAGGYDSQAMWGPYGDQDWIDHNPRFGISALKDMTVYVSSGSGTDDFGQAGSVATSPAAAAGIGLEILSNMTTHTFVNEARAVGIEPISHFRPSGVHAWPYWQFEMTQAWPHIANSLKLSEEDRGAKCTVGGAIAVAVEQTKHIGSCVNDEYEAGKDNEGRRQDFRSGTAYWSPSTDAHALFGAINARYNALGGPSGWLGFPISGEAATRDGVGRYVHFQNGSIYWSPSTGAQEIPRDIFDEWATTGYENGDLGFPTAPAKEVNGGFVQQFQKGYVVRTKDNKNYWLTGIIGAKYAELDTANSVLGHAKSNEIKVNGGVFQEFEHGNIYWSPSTGAKLIKYGAIFDAWGAKGWEKGEFGWPTADQAGIPAGGEVVEFQHGKISQINGAIKEERN</sequence>
<dbReference type="EMBL" id="CP011545">
    <property type="protein sequence ID" value="AKK09882.1"/>
    <property type="molecule type" value="Genomic_DNA"/>
</dbReference>
<accession>A0A0G3HFG1</accession>
<dbReference type="PATRIC" id="fig|136857.5.peg.2445"/>
<dbReference type="InterPro" id="IPR050583">
    <property type="entry name" value="Mycobacterial_A85_antigen"/>
</dbReference>
<dbReference type="AlphaFoldDB" id="A0A0G3HFG1"/>
<feature type="compositionally biased region" description="Polar residues" evidence="1">
    <location>
        <begin position="43"/>
        <end position="52"/>
    </location>
</feature>
<dbReference type="Pfam" id="PF08310">
    <property type="entry name" value="LGFP"/>
    <property type="match status" value="4"/>
</dbReference>
<dbReference type="SUPFAM" id="SSF53474">
    <property type="entry name" value="alpha/beta-Hydrolases"/>
    <property type="match status" value="1"/>
</dbReference>
<evidence type="ECO:0000313" key="3">
    <source>
        <dbReference type="EMBL" id="AKK09882.1"/>
    </source>
</evidence>
<dbReference type="InterPro" id="IPR029058">
    <property type="entry name" value="AB_hydrolase_fold"/>
</dbReference>
<dbReference type="GO" id="GO:0016747">
    <property type="term" value="F:acyltransferase activity, transferring groups other than amino-acyl groups"/>
    <property type="evidence" value="ECO:0007669"/>
    <property type="project" value="TreeGrafter"/>
</dbReference>
<organism evidence="3 4">
    <name type="scientific">Corynebacterium testudinoris</name>
    <dbReference type="NCBI Taxonomy" id="136857"/>
    <lineage>
        <taxon>Bacteria</taxon>
        <taxon>Bacillati</taxon>
        <taxon>Actinomycetota</taxon>
        <taxon>Actinomycetes</taxon>
        <taxon>Mycobacteriales</taxon>
        <taxon>Corynebacteriaceae</taxon>
        <taxon>Corynebacterium</taxon>
    </lineage>
</organism>
<protein>
    <submittedName>
        <fullName evidence="3">Putative esterase</fullName>
    </submittedName>
</protein>
<dbReference type="Gene3D" id="3.40.50.1820">
    <property type="entry name" value="alpha/beta hydrolase"/>
    <property type="match status" value="1"/>
</dbReference>
<dbReference type="InterPro" id="IPR013207">
    <property type="entry name" value="LGFP"/>
</dbReference>
<evidence type="ECO:0000313" key="4">
    <source>
        <dbReference type="Proteomes" id="UP000035540"/>
    </source>
</evidence>
<keyword evidence="4" id="KW-1185">Reference proteome</keyword>
<proteinExistence type="predicted"/>
<dbReference type="RefSeq" id="WP_047253970.1">
    <property type="nucleotide sequence ID" value="NZ_CP011545.1"/>
</dbReference>
<feature type="region of interest" description="Disordered" evidence="1">
    <location>
        <begin position="43"/>
        <end position="67"/>
    </location>
</feature>